<proteinExistence type="predicted"/>
<evidence type="ECO:0000259" key="3">
    <source>
        <dbReference type="Pfam" id="PF00047"/>
    </source>
</evidence>
<dbReference type="Proteomes" id="UP001187415">
    <property type="component" value="Unassembled WGS sequence"/>
</dbReference>
<accession>A0AA88M819</accession>
<dbReference type="InterPro" id="IPR013783">
    <property type="entry name" value="Ig-like_fold"/>
</dbReference>
<reference evidence="4" key="1">
    <citation type="submission" date="2023-07" db="EMBL/GenBank/DDBJ databases">
        <title>Chromosome-level Genome Assembly of Striped Snakehead (Channa striata).</title>
        <authorList>
            <person name="Liu H."/>
        </authorList>
    </citation>
    <scope>NUCLEOTIDE SEQUENCE</scope>
    <source>
        <strain evidence="4">Gz</strain>
        <tissue evidence="4">Muscle</tissue>
    </source>
</reference>
<dbReference type="Pfam" id="PF00047">
    <property type="entry name" value="ig"/>
    <property type="match status" value="1"/>
</dbReference>
<evidence type="ECO:0000313" key="5">
    <source>
        <dbReference type="Proteomes" id="UP001187415"/>
    </source>
</evidence>
<name>A0AA88M819_CHASR</name>
<feature type="region of interest" description="Disordered" evidence="2">
    <location>
        <begin position="107"/>
        <end position="195"/>
    </location>
</feature>
<comment type="caution">
    <text evidence="4">The sequence shown here is derived from an EMBL/GenBank/DDBJ whole genome shotgun (WGS) entry which is preliminary data.</text>
</comment>
<sequence length="195" mass="22231">MSVTSSNRGALLILQGAEVTRGYSFVITCSIYSIYPEGRFFLIFSSSTITETKTAVNYSASFNFPAAQYEHQGNYSCLYEVTLSTRRFNSTESAPITVIVTMTAGVDNNYEDEEDDTYVNVDQVERKEIKEESEDYEDPETDSDHDYEEASPAENNLKSEEMSLSVEDYSDHGEEHDHEEDKILDDEDDYINVYE</sequence>
<keyword evidence="5" id="KW-1185">Reference proteome</keyword>
<dbReference type="SUPFAM" id="SSF48726">
    <property type="entry name" value="Immunoglobulin"/>
    <property type="match status" value="1"/>
</dbReference>
<evidence type="ECO:0000256" key="2">
    <source>
        <dbReference type="SAM" id="MobiDB-lite"/>
    </source>
</evidence>
<keyword evidence="1" id="KW-0393">Immunoglobulin domain</keyword>
<protein>
    <recommendedName>
        <fullName evidence="3">Immunoglobulin-like beta-sandwich domain-containing protein</fullName>
    </recommendedName>
</protein>
<gene>
    <name evidence="4" type="ORF">Q5P01_016713</name>
</gene>
<dbReference type="EMBL" id="JAUPFM010000013">
    <property type="protein sequence ID" value="KAK2832824.1"/>
    <property type="molecule type" value="Genomic_DNA"/>
</dbReference>
<feature type="compositionally biased region" description="Acidic residues" evidence="2">
    <location>
        <begin position="182"/>
        <end position="195"/>
    </location>
</feature>
<feature type="compositionally biased region" description="Acidic residues" evidence="2">
    <location>
        <begin position="131"/>
        <end position="151"/>
    </location>
</feature>
<dbReference type="AlphaFoldDB" id="A0AA88M819"/>
<dbReference type="InterPro" id="IPR036179">
    <property type="entry name" value="Ig-like_dom_sf"/>
</dbReference>
<dbReference type="Gene3D" id="2.60.40.10">
    <property type="entry name" value="Immunoglobulins"/>
    <property type="match status" value="1"/>
</dbReference>
<dbReference type="InterPro" id="IPR013151">
    <property type="entry name" value="Immunoglobulin_dom"/>
</dbReference>
<evidence type="ECO:0000313" key="4">
    <source>
        <dbReference type="EMBL" id="KAK2832824.1"/>
    </source>
</evidence>
<feature type="compositionally biased region" description="Basic and acidic residues" evidence="2">
    <location>
        <begin position="169"/>
        <end position="181"/>
    </location>
</feature>
<feature type="domain" description="Immunoglobulin-like beta-sandwich" evidence="3">
    <location>
        <begin position="17"/>
        <end position="83"/>
    </location>
</feature>
<evidence type="ECO:0000256" key="1">
    <source>
        <dbReference type="ARBA" id="ARBA00023319"/>
    </source>
</evidence>
<organism evidence="4 5">
    <name type="scientific">Channa striata</name>
    <name type="common">Snakehead murrel</name>
    <name type="synonym">Ophicephalus striatus</name>
    <dbReference type="NCBI Taxonomy" id="64152"/>
    <lineage>
        <taxon>Eukaryota</taxon>
        <taxon>Metazoa</taxon>
        <taxon>Chordata</taxon>
        <taxon>Craniata</taxon>
        <taxon>Vertebrata</taxon>
        <taxon>Euteleostomi</taxon>
        <taxon>Actinopterygii</taxon>
        <taxon>Neopterygii</taxon>
        <taxon>Teleostei</taxon>
        <taxon>Neoteleostei</taxon>
        <taxon>Acanthomorphata</taxon>
        <taxon>Anabantaria</taxon>
        <taxon>Anabantiformes</taxon>
        <taxon>Channoidei</taxon>
        <taxon>Channidae</taxon>
        <taxon>Channa</taxon>
    </lineage>
</organism>